<evidence type="ECO:0000313" key="2">
    <source>
        <dbReference type="Proteomes" id="UP000034841"/>
    </source>
</evidence>
<proteinExistence type="predicted"/>
<dbReference type="GO" id="GO:0042720">
    <property type="term" value="C:mitochondrial inner membrane peptidase complex"/>
    <property type="evidence" value="ECO:0007669"/>
    <property type="project" value="InterPro"/>
</dbReference>
<name>A0A0F8B7R7_CERFI</name>
<comment type="caution">
    <text evidence="1">The sequence shown here is derived from an EMBL/GenBank/DDBJ whole genome shotgun (WGS) entry which is preliminary data.</text>
</comment>
<sequence>MAPPAKQVALDELQDAVQIDAKGKRRKTPDGRDINLAQCPMKTMTQYSCEVVDDRVRCQMMFRFFRECRDKKGLFTVETTAWESPEVTQPIMDKMEWEAQAQFKARQG</sequence>
<gene>
    <name evidence="1" type="ORF">CFO_g635</name>
</gene>
<organism evidence="1 2">
    <name type="scientific">Ceratocystis fimbriata f. sp. platani</name>
    <dbReference type="NCBI Taxonomy" id="88771"/>
    <lineage>
        <taxon>Eukaryota</taxon>
        <taxon>Fungi</taxon>
        <taxon>Dikarya</taxon>
        <taxon>Ascomycota</taxon>
        <taxon>Pezizomycotina</taxon>
        <taxon>Sordariomycetes</taxon>
        <taxon>Hypocreomycetidae</taxon>
        <taxon>Microascales</taxon>
        <taxon>Ceratocystidaceae</taxon>
        <taxon>Ceratocystis</taxon>
    </lineage>
</organism>
<dbReference type="Proteomes" id="UP000034841">
    <property type="component" value="Unassembled WGS sequence"/>
</dbReference>
<keyword evidence="2" id="KW-1185">Reference proteome</keyword>
<dbReference type="AlphaFoldDB" id="A0A0F8B7R7"/>
<dbReference type="EMBL" id="LBBL01000021">
    <property type="protein sequence ID" value="KKF96980.1"/>
    <property type="molecule type" value="Genomic_DNA"/>
</dbReference>
<reference evidence="1 2" key="1">
    <citation type="submission" date="2015-04" db="EMBL/GenBank/DDBJ databases">
        <title>Genome sequence of Ceratocystis platani, a major pathogen of plane trees.</title>
        <authorList>
            <person name="Belbahri L."/>
        </authorList>
    </citation>
    <scope>NUCLEOTIDE SEQUENCE [LARGE SCALE GENOMIC DNA]</scope>
    <source>
        <strain evidence="1 2">CFO</strain>
    </source>
</reference>
<evidence type="ECO:0000313" key="1">
    <source>
        <dbReference type="EMBL" id="KKF96980.1"/>
    </source>
</evidence>
<accession>A0A0F8B7R7</accession>
<protein>
    <submittedName>
        <fullName evidence="1">Mitochondrial export protein Som1</fullName>
    </submittedName>
</protein>
<dbReference type="OrthoDB" id="3983163at2759"/>
<dbReference type="Pfam" id="PF11093">
    <property type="entry name" value="Mitochondr_Som1"/>
    <property type="match status" value="1"/>
</dbReference>
<dbReference type="InterPro" id="IPR024645">
    <property type="entry name" value="Mitochondr_Som1"/>
</dbReference>